<name>A0A0A8Y5N0_ARUDO</name>
<reference evidence="1" key="1">
    <citation type="submission" date="2014-09" db="EMBL/GenBank/DDBJ databases">
        <authorList>
            <person name="Magalhaes I.L.F."/>
            <person name="Oliveira U."/>
            <person name="Santos F.R."/>
            <person name="Vidigal T.H.D.A."/>
            <person name="Brescovit A.D."/>
            <person name="Santos A.J."/>
        </authorList>
    </citation>
    <scope>NUCLEOTIDE SEQUENCE</scope>
    <source>
        <tissue evidence="1">Shoot tissue taken approximately 20 cm above the soil surface</tissue>
    </source>
</reference>
<reference evidence="1" key="2">
    <citation type="journal article" date="2015" name="Data Brief">
        <title>Shoot transcriptome of the giant reed, Arundo donax.</title>
        <authorList>
            <person name="Barrero R.A."/>
            <person name="Guerrero F.D."/>
            <person name="Moolhuijzen P."/>
            <person name="Goolsby J.A."/>
            <person name="Tidwell J."/>
            <person name="Bellgard S.E."/>
            <person name="Bellgard M.I."/>
        </authorList>
    </citation>
    <scope>NUCLEOTIDE SEQUENCE</scope>
    <source>
        <tissue evidence="1">Shoot tissue taken approximately 20 cm above the soil surface</tissue>
    </source>
</reference>
<dbReference type="EMBL" id="GBRH01278618">
    <property type="protein sequence ID" value="JAD19277.1"/>
    <property type="molecule type" value="Transcribed_RNA"/>
</dbReference>
<evidence type="ECO:0000313" key="1">
    <source>
        <dbReference type="EMBL" id="JAD19277.1"/>
    </source>
</evidence>
<protein>
    <submittedName>
        <fullName evidence="1">Uncharacterized protein</fullName>
    </submittedName>
</protein>
<organism evidence="1">
    <name type="scientific">Arundo donax</name>
    <name type="common">Giant reed</name>
    <name type="synonym">Donax arundinaceus</name>
    <dbReference type="NCBI Taxonomy" id="35708"/>
    <lineage>
        <taxon>Eukaryota</taxon>
        <taxon>Viridiplantae</taxon>
        <taxon>Streptophyta</taxon>
        <taxon>Embryophyta</taxon>
        <taxon>Tracheophyta</taxon>
        <taxon>Spermatophyta</taxon>
        <taxon>Magnoliopsida</taxon>
        <taxon>Liliopsida</taxon>
        <taxon>Poales</taxon>
        <taxon>Poaceae</taxon>
        <taxon>PACMAD clade</taxon>
        <taxon>Arundinoideae</taxon>
        <taxon>Arundineae</taxon>
        <taxon>Arundo</taxon>
    </lineage>
</organism>
<proteinExistence type="predicted"/>
<sequence>MLFIFFNIVLCLEIA</sequence>
<accession>A0A0A8Y5N0</accession>